<evidence type="ECO:0000256" key="1">
    <source>
        <dbReference type="SAM" id="MobiDB-lite"/>
    </source>
</evidence>
<dbReference type="SUPFAM" id="SSF160631">
    <property type="entry name" value="SMI1/KNR4-like"/>
    <property type="match status" value="1"/>
</dbReference>
<feature type="region of interest" description="Disordered" evidence="1">
    <location>
        <begin position="120"/>
        <end position="139"/>
    </location>
</feature>
<sequence>MDEQELLEAVASLVRPGGRESACGRSGHPAGHVCLAVSGTVGLSTLLKEFSRRYGQLRNLAMGGFADPTVTERTGLPLLAPFAGELVEMRGWASGGRWIGCGVVRAGDGEQLVVLVAERAAPSPDAPPEGASRADPLLRATGGDARDAARPWAEIEGEGGSELPEDGRTWVQRVIELTGWEPLGIRVDWAAIEGELGAPLPADYKELYEAFGGGVFSDSVFFLGRDEGVSFDFLTQWRAALSVERDSGLGSVSAVDPYEVYAPGGKGVVAWGSTEWADEYCWLIDAGRPGHHPVLARSHDGDPWHRYDMSTSEFLYRVLADAGFRPFGIARYDLGATFRPGSGGPLDGRPL</sequence>
<evidence type="ECO:0000259" key="2">
    <source>
        <dbReference type="SMART" id="SM00860"/>
    </source>
</evidence>
<dbReference type="InterPro" id="IPR018958">
    <property type="entry name" value="Knr4/Smi1-like_dom"/>
</dbReference>
<reference evidence="3" key="1">
    <citation type="journal article" date="2014" name="Int. J. Syst. Evol. Microbiol.">
        <title>Complete genome sequence of Corynebacterium casei LMG S-19264T (=DSM 44701T), isolated from a smear-ripened cheese.</title>
        <authorList>
            <consortium name="US DOE Joint Genome Institute (JGI-PGF)"/>
            <person name="Walter F."/>
            <person name="Albersmeier A."/>
            <person name="Kalinowski J."/>
            <person name="Ruckert C."/>
        </authorList>
    </citation>
    <scope>NUCLEOTIDE SEQUENCE</scope>
    <source>
        <strain evidence="3">JCM 4335</strain>
    </source>
</reference>
<dbReference type="EMBL" id="BMSV01000006">
    <property type="protein sequence ID" value="GGQ13399.1"/>
    <property type="molecule type" value="Genomic_DNA"/>
</dbReference>
<dbReference type="Pfam" id="PF14568">
    <property type="entry name" value="SUKH_6"/>
    <property type="match status" value="1"/>
</dbReference>
<evidence type="ECO:0000313" key="4">
    <source>
        <dbReference type="Proteomes" id="UP000654123"/>
    </source>
</evidence>
<dbReference type="Gene3D" id="3.40.1580.10">
    <property type="entry name" value="SMI1/KNR4-like"/>
    <property type="match status" value="1"/>
</dbReference>
<comment type="caution">
    <text evidence="3">The sequence shown here is derived from an EMBL/GenBank/DDBJ whole genome shotgun (WGS) entry which is preliminary data.</text>
</comment>
<dbReference type="Proteomes" id="UP000654123">
    <property type="component" value="Unassembled WGS sequence"/>
</dbReference>
<gene>
    <name evidence="3" type="ORF">GCM10010249_35230</name>
</gene>
<accession>A0A918B4S3</accession>
<name>A0A918B4S3_9ACTN</name>
<dbReference type="InterPro" id="IPR037883">
    <property type="entry name" value="Knr4/Smi1-like_sf"/>
</dbReference>
<organism evidence="3 4">
    <name type="scientific">Streptomyces roseolilacinus</name>
    <dbReference type="NCBI Taxonomy" id="66904"/>
    <lineage>
        <taxon>Bacteria</taxon>
        <taxon>Bacillati</taxon>
        <taxon>Actinomycetota</taxon>
        <taxon>Actinomycetes</taxon>
        <taxon>Kitasatosporales</taxon>
        <taxon>Streptomycetaceae</taxon>
        <taxon>Streptomyces</taxon>
    </lineage>
</organism>
<evidence type="ECO:0000313" key="3">
    <source>
        <dbReference type="EMBL" id="GGQ13399.1"/>
    </source>
</evidence>
<dbReference type="RefSeq" id="WP_189534866.1">
    <property type="nucleotide sequence ID" value="NZ_BMSV01000006.1"/>
</dbReference>
<keyword evidence="4" id="KW-1185">Reference proteome</keyword>
<reference evidence="3" key="2">
    <citation type="submission" date="2020-09" db="EMBL/GenBank/DDBJ databases">
        <authorList>
            <person name="Sun Q."/>
            <person name="Ohkuma M."/>
        </authorList>
    </citation>
    <scope>NUCLEOTIDE SEQUENCE</scope>
    <source>
        <strain evidence="3">JCM 4335</strain>
    </source>
</reference>
<proteinExistence type="predicted"/>
<dbReference type="AlphaFoldDB" id="A0A918B4S3"/>
<feature type="domain" description="Knr4/Smi1-like" evidence="2">
    <location>
        <begin position="184"/>
        <end position="317"/>
    </location>
</feature>
<dbReference type="SMART" id="SM00860">
    <property type="entry name" value="SMI1_KNR4"/>
    <property type="match status" value="1"/>
</dbReference>
<protein>
    <recommendedName>
        <fullName evidence="2">Knr4/Smi1-like domain-containing protein</fullName>
    </recommendedName>
</protein>